<dbReference type="GO" id="GO:0005789">
    <property type="term" value="C:endoplasmic reticulum membrane"/>
    <property type="evidence" value="ECO:0007669"/>
    <property type="project" value="TreeGrafter"/>
</dbReference>
<evidence type="ECO:0000256" key="10">
    <source>
        <dbReference type="ARBA" id="ARBA00023098"/>
    </source>
</evidence>
<keyword evidence="6" id="KW-0276">Fatty acid metabolism</keyword>
<keyword evidence="5" id="KW-0479">Metal-binding</keyword>
<evidence type="ECO:0000256" key="1">
    <source>
        <dbReference type="ARBA" id="ARBA00004141"/>
    </source>
</evidence>
<comment type="subcellular location">
    <subcellularLocation>
        <location evidence="1">Membrane</location>
        <topology evidence="1">Multi-pass membrane protein</topology>
    </subcellularLocation>
</comment>
<dbReference type="PRINTS" id="PR00075">
    <property type="entry name" value="FACDDSATRASE"/>
</dbReference>
<dbReference type="PANTHER" id="PTHR11351">
    <property type="entry name" value="ACYL-COA DESATURASE"/>
    <property type="match status" value="1"/>
</dbReference>
<evidence type="ECO:0000256" key="2">
    <source>
        <dbReference type="ARBA" id="ARBA00009295"/>
    </source>
</evidence>
<dbReference type="AlphaFoldDB" id="A0A0L7LAT3"/>
<dbReference type="STRING" id="104452.A0A0L7LAT3"/>
<comment type="caution">
    <text evidence="14">The sequence shown here is derived from an EMBL/GenBank/DDBJ whole genome shotgun (WGS) entry which is preliminary data.</text>
</comment>
<evidence type="ECO:0000256" key="13">
    <source>
        <dbReference type="RuleBase" id="RU000581"/>
    </source>
</evidence>
<evidence type="ECO:0000256" key="12">
    <source>
        <dbReference type="ARBA" id="ARBA00023160"/>
    </source>
</evidence>
<evidence type="ECO:0000256" key="7">
    <source>
        <dbReference type="ARBA" id="ARBA00022989"/>
    </source>
</evidence>
<evidence type="ECO:0000256" key="3">
    <source>
        <dbReference type="ARBA" id="ARBA00022516"/>
    </source>
</evidence>
<evidence type="ECO:0000256" key="4">
    <source>
        <dbReference type="ARBA" id="ARBA00022692"/>
    </source>
</evidence>
<reference evidence="14 15" key="1">
    <citation type="journal article" date="2015" name="Genome Biol. Evol.">
        <title>The genome of winter moth (Operophtera brumata) provides a genomic perspective on sexual dimorphism and phenology.</title>
        <authorList>
            <person name="Derks M.F."/>
            <person name="Smit S."/>
            <person name="Salis L."/>
            <person name="Schijlen E."/>
            <person name="Bossers A."/>
            <person name="Mateman C."/>
            <person name="Pijl A.S."/>
            <person name="de Ridder D."/>
            <person name="Groenen M.A."/>
            <person name="Visser M.E."/>
            <person name="Megens H.J."/>
        </authorList>
    </citation>
    <scope>NUCLEOTIDE SEQUENCE [LARGE SCALE GENOMIC DNA]</scope>
    <source>
        <strain evidence="14">WM2013NL</strain>
        <tissue evidence="14">Head and thorax</tissue>
    </source>
</reference>
<comment type="cofactor">
    <cofactor evidence="13">
        <name>Fe(2+)</name>
        <dbReference type="ChEBI" id="CHEBI:29033"/>
    </cofactor>
</comment>
<keyword evidence="3 13" id="KW-0444">Lipid biosynthesis</keyword>
<accession>A0A0L7LAT3</accession>
<comment type="domain">
    <text evidence="13">The histidine box domains are involved in binding the catalytic metal ions.</text>
</comment>
<evidence type="ECO:0000256" key="5">
    <source>
        <dbReference type="ARBA" id="ARBA00022723"/>
    </source>
</evidence>
<dbReference type="GO" id="GO:0004768">
    <property type="term" value="F:stearoyl-CoA 9-desaturase activity"/>
    <property type="evidence" value="ECO:0007669"/>
    <property type="project" value="TreeGrafter"/>
</dbReference>
<keyword evidence="15" id="KW-1185">Reference proteome</keyword>
<dbReference type="Proteomes" id="UP000037510">
    <property type="component" value="Unassembled WGS sequence"/>
</dbReference>
<dbReference type="GO" id="GO:0005506">
    <property type="term" value="F:iron ion binding"/>
    <property type="evidence" value="ECO:0007669"/>
    <property type="project" value="TreeGrafter"/>
</dbReference>
<evidence type="ECO:0000256" key="6">
    <source>
        <dbReference type="ARBA" id="ARBA00022832"/>
    </source>
</evidence>
<evidence type="ECO:0000313" key="14">
    <source>
        <dbReference type="EMBL" id="KOB72515.1"/>
    </source>
</evidence>
<name>A0A0L7LAT3_OPEBR</name>
<evidence type="ECO:0000256" key="9">
    <source>
        <dbReference type="ARBA" id="ARBA00023004"/>
    </source>
</evidence>
<comment type="similarity">
    <text evidence="2 13">Belongs to the fatty acid desaturase type 1 family.</text>
</comment>
<evidence type="ECO:0000256" key="8">
    <source>
        <dbReference type="ARBA" id="ARBA00023002"/>
    </source>
</evidence>
<dbReference type="PANTHER" id="PTHR11351:SF21">
    <property type="entry name" value="GH07782P"/>
    <property type="match status" value="1"/>
</dbReference>
<keyword evidence="12 13" id="KW-0275">Fatty acid biosynthesis</keyword>
<keyword evidence="8 13" id="KW-0560">Oxidoreductase</keyword>
<evidence type="ECO:0000313" key="15">
    <source>
        <dbReference type="Proteomes" id="UP000037510"/>
    </source>
</evidence>
<dbReference type="GO" id="GO:0006636">
    <property type="term" value="P:unsaturated fatty acid biosynthetic process"/>
    <property type="evidence" value="ECO:0007669"/>
    <property type="project" value="TreeGrafter"/>
</dbReference>
<keyword evidence="7" id="KW-1133">Transmembrane helix</keyword>
<keyword evidence="10" id="KW-0443">Lipid metabolism</keyword>
<gene>
    <name evidence="14" type="ORF">OBRU01_12084</name>
</gene>
<keyword evidence="9" id="KW-0408">Iron</keyword>
<dbReference type="InterPro" id="IPR001522">
    <property type="entry name" value="FADS-1_CS"/>
</dbReference>
<protein>
    <submittedName>
        <fullName evidence="14">Acyl-CoA desaturase</fullName>
    </submittedName>
</protein>
<proteinExistence type="inferred from homology"/>
<dbReference type="PROSITE" id="PS00476">
    <property type="entry name" value="FATTY_ACID_DESATUR_1"/>
    <property type="match status" value="1"/>
</dbReference>
<sequence length="220" mass="25155">MCDVEFPRGKASAVVPQVVEVVDLCCVVSQTSVLRFVRNHRLHHKYSDTDADPHNAGRGMFFSHIGWIMMKKNAEAVSKGKQIDDSDITSDPLLMWHERHLAVVNLVLCFVLPTWFNVWAWDESWACAIAWQCFVRYLVVLHSGMKNFLVSVATLGEGFHNYHHAFPFDYKATDVFFTINTATLLIKGWEKLGMATPKMIENMAERLGDGFRLKEEFDAE</sequence>
<organism evidence="14 15">
    <name type="scientific">Operophtera brumata</name>
    <name type="common">Winter moth</name>
    <name type="synonym">Phalaena brumata</name>
    <dbReference type="NCBI Taxonomy" id="104452"/>
    <lineage>
        <taxon>Eukaryota</taxon>
        <taxon>Metazoa</taxon>
        <taxon>Ecdysozoa</taxon>
        <taxon>Arthropoda</taxon>
        <taxon>Hexapoda</taxon>
        <taxon>Insecta</taxon>
        <taxon>Pterygota</taxon>
        <taxon>Neoptera</taxon>
        <taxon>Endopterygota</taxon>
        <taxon>Lepidoptera</taxon>
        <taxon>Glossata</taxon>
        <taxon>Ditrysia</taxon>
        <taxon>Geometroidea</taxon>
        <taxon>Geometridae</taxon>
        <taxon>Larentiinae</taxon>
        <taxon>Operophtera</taxon>
    </lineage>
</organism>
<evidence type="ECO:0000256" key="11">
    <source>
        <dbReference type="ARBA" id="ARBA00023136"/>
    </source>
</evidence>
<dbReference type="InterPro" id="IPR015876">
    <property type="entry name" value="Acyl-CoA_DS"/>
</dbReference>
<keyword evidence="11" id="KW-0472">Membrane</keyword>
<dbReference type="EMBL" id="JTDY01001932">
    <property type="protein sequence ID" value="KOB72515.1"/>
    <property type="molecule type" value="Genomic_DNA"/>
</dbReference>
<keyword evidence="4 13" id="KW-0812">Transmembrane</keyword>